<organism evidence="2 3">
    <name type="scientific">Romanomermis culicivorax</name>
    <name type="common">Nematode worm</name>
    <dbReference type="NCBI Taxonomy" id="13658"/>
    <lineage>
        <taxon>Eukaryota</taxon>
        <taxon>Metazoa</taxon>
        <taxon>Ecdysozoa</taxon>
        <taxon>Nematoda</taxon>
        <taxon>Enoplea</taxon>
        <taxon>Dorylaimia</taxon>
        <taxon>Mermithida</taxon>
        <taxon>Mermithoidea</taxon>
        <taxon>Mermithidae</taxon>
        <taxon>Romanomermis</taxon>
    </lineage>
</organism>
<keyword evidence="2" id="KW-1185">Reference proteome</keyword>
<accession>A0A915KK50</accession>
<evidence type="ECO:0000256" key="1">
    <source>
        <dbReference type="SAM" id="MobiDB-lite"/>
    </source>
</evidence>
<feature type="compositionally biased region" description="Basic and acidic residues" evidence="1">
    <location>
        <begin position="34"/>
        <end position="50"/>
    </location>
</feature>
<reference evidence="3" key="1">
    <citation type="submission" date="2022-11" db="UniProtKB">
        <authorList>
            <consortium name="WormBaseParasite"/>
        </authorList>
    </citation>
    <scope>IDENTIFICATION</scope>
</reference>
<proteinExistence type="predicted"/>
<evidence type="ECO:0000313" key="3">
    <source>
        <dbReference type="WBParaSite" id="nRc.2.0.1.t39201-RA"/>
    </source>
</evidence>
<dbReference type="WBParaSite" id="nRc.2.0.1.t39201-RA">
    <property type="protein sequence ID" value="nRc.2.0.1.t39201-RA"/>
    <property type="gene ID" value="nRc.2.0.1.g39201"/>
</dbReference>
<feature type="compositionally biased region" description="Basic residues" evidence="1">
    <location>
        <begin position="51"/>
        <end position="65"/>
    </location>
</feature>
<dbReference type="AlphaFoldDB" id="A0A915KK50"/>
<feature type="compositionally biased region" description="Basic residues" evidence="1">
    <location>
        <begin position="72"/>
        <end position="81"/>
    </location>
</feature>
<dbReference type="Proteomes" id="UP000887565">
    <property type="component" value="Unplaced"/>
</dbReference>
<feature type="region of interest" description="Disordered" evidence="1">
    <location>
        <begin position="19"/>
        <end position="92"/>
    </location>
</feature>
<name>A0A915KK50_ROMCU</name>
<evidence type="ECO:0000313" key="2">
    <source>
        <dbReference type="Proteomes" id="UP000887565"/>
    </source>
</evidence>
<protein>
    <submittedName>
        <fullName evidence="3">Uncharacterized protein</fullName>
    </submittedName>
</protein>
<sequence length="92" mass="10842">MIEARNIDEKSILKGLTFDRGDLVVPADPLNTENDNRVPREACRDRAADNRRHRQKNRKDGRRWRPFPPNLRRGRKNKKQRNGGMLDDYTTS</sequence>